<feature type="region of interest" description="Disordered" evidence="1">
    <location>
        <begin position="244"/>
        <end position="273"/>
    </location>
</feature>
<dbReference type="SMR" id="A0A0M5J3P3"/>
<dbReference type="AlphaFoldDB" id="A0A0M5J3P3"/>
<organism evidence="2 3">
    <name type="scientific">Drosophila busckii</name>
    <name type="common">Fruit fly</name>
    <dbReference type="NCBI Taxonomy" id="30019"/>
    <lineage>
        <taxon>Eukaryota</taxon>
        <taxon>Metazoa</taxon>
        <taxon>Ecdysozoa</taxon>
        <taxon>Arthropoda</taxon>
        <taxon>Hexapoda</taxon>
        <taxon>Insecta</taxon>
        <taxon>Pterygota</taxon>
        <taxon>Neoptera</taxon>
        <taxon>Endopterygota</taxon>
        <taxon>Diptera</taxon>
        <taxon>Brachycera</taxon>
        <taxon>Muscomorpha</taxon>
        <taxon>Ephydroidea</taxon>
        <taxon>Drosophilidae</taxon>
        <taxon>Drosophila</taxon>
    </lineage>
</organism>
<keyword evidence="3" id="KW-1185">Reference proteome</keyword>
<dbReference type="EMBL" id="CP012528">
    <property type="protein sequence ID" value="ALC50011.1"/>
    <property type="molecule type" value="Genomic_DNA"/>
</dbReference>
<feature type="compositionally biased region" description="Low complexity" evidence="1">
    <location>
        <begin position="252"/>
        <end position="266"/>
    </location>
</feature>
<dbReference type="OrthoDB" id="10027416at2759"/>
<protein>
    <submittedName>
        <fullName evidence="2">CG42346</fullName>
    </submittedName>
</protein>
<evidence type="ECO:0000313" key="2">
    <source>
        <dbReference type="EMBL" id="ALC50011.1"/>
    </source>
</evidence>
<sequence>MLLATAATTATATPSIMAATMQRSARSLSSGHNVLSHNSGKSNAQRDLHYELNTGAGSSSSSGSVGVGVGAGIECPSFDDSSACPCYKFEDGLFLECPGTTALSLRSTLERVSAPIHSLSIYDFDRSVTSLSQDVIQPGVQIRHLQFSHSHLEALKENSLRNVRGSLESLSIVNGKLTQVSQEIKAINFALHTFKLATLNWCMSWLTNLQLFWGLISRAPTYGANKVVLPKKKKKTRKKCKWLSKPLNFQKQPPQQQQEQQEQQPELGTTTTP</sequence>
<dbReference type="Proteomes" id="UP000494163">
    <property type="component" value="Chromosome X"/>
</dbReference>
<gene>
    <name evidence="2" type="ORF">Dbus_chrXg1867</name>
</gene>
<evidence type="ECO:0000313" key="3">
    <source>
        <dbReference type="Proteomes" id="UP000494163"/>
    </source>
</evidence>
<proteinExistence type="predicted"/>
<accession>A0A0M5J3P3</accession>
<dbReference type="STRING" id="30019.A0A0M5J3P3"/>
<name>A0A0M5J3P3_DROBS</name>
<evidence type="ECO:0000256" key="1">
    <source>
        <dbReference type="SAM" id="MobiDB-lite"/>
    </source>
</evidence>
<reference evidence="2 3" key="1">
    <citation type="submission" date="2015-08" db="EMBL/GenBank/DDBJ databases">
        <title>Ancestral chromatin configuration constrains chromatin evolution on differentiating sex chromosomes in Drosophila.</title>
        <authorList>
            <person name="Zhou Q."/>
            <person name="Bachtrog D."/>
        </authorList>
    </citation>
    <scope>NUCLEOTIDE SEQUENCE [LARGE SCALE GENOMIC DNA]</scope>
    <source>
        <tissue evidence="2">Whole larvae</tissue>
    </source>
</reference>